<feature type="domain" description="OmpR/PhoB-type" evidence="4">
    <location>
        <begin position="159"/>
        <end position="256"/>
    </location>
</feature>
<name>U2QFF6_9BACT</name>
<dbReference type="GO" id="GO:0003677">
    <property type="term" value="F:DNA binding"/>
    <property type="evidence" value="ECO:0007669"/>
    <property type="project" value="UniProtKB-UniRule"/>
</dbReference>
<proteinExistence type="predicted"/>
<dbReference type="GO" id="GO:0006355">
    <property type="term" value="P:regulation of DNA-templated transcription"/>
    <property type="evidence" value="ECO:0007669"/>
    <property type="project" value="InterPro"/>
</dbReference>
<evidence type="ECO:0000259" key="4">
    <source>
        <dbReference type="PROSITE" id="PS51755"/>
    </source>
</evidence>
<feature type="transmembrane region" description="Helical" evidence="3">
    <location>
        <begin position="21"/>
        <end position="37"/>
    </location>
</feature>
<dbReference type="Gene3D" id="1.10.10.10">
    <property type="entry name" value="Winged helix-like DNA-binding domain superfamily/Winged helix DNA-binding domain"/>
    <property type="match status" value="1"/>
</dbReference>
<evidence type="ECO:0000313" key="6">
    <source>
        <dbReference type="Proteomes" id="UP000016648"/>
    </source>
</evidence>
<sequence length="261" mass="30116">MRKRYRLELKEDVMNMKPYHAILLFVLLLGGAAWAGMRSYRQTQRLMVADMDQALARTLATKQDRWLTPDTIADYRSHLKTEVLRRHSIVYYAMEQPGGLCSRRMGWKGQDGKVVFQSYANCSMASVLALSDQRLPFSLSATALLWAVFSLVYFRRRGRNLIVLGRLAFRQDENSFYNLNDEPVGLTPMQHQLMRLFFEKARHQLGKQEICDALWPKKPDASDTLYTLVRRLKPVIERQGGLKIVSGRGGNYRLLPTDEAL</sequence>
<dbReference type="GO" id="GO:0000160">
    <property type="term" value="P:phosphorelay signal transduction system"/>
    <property type="evidence" value="ECO:0007669"/>
    <property type="project" value="InterPro"/>
</dbReference>
<keyword evidence="3" id="KW-0812">Transmembrane</keyword>
<dbReference type="Proteomes" id="UP000016648">
    <property type="component" value="Unassembled WGS sequence"/>
</dbReference>
<keyword evidence="3" id="KW-1133">Transmembrane helix</keyword>
<dbReference type="InterPro" id="IPR001867">
    <property type="entry name" value="OmpR/PhoB-type_DNA-bd"/>
</dbReference>
<dbReference type="PATRIC" id="fig|1115809.3.peg.731"/>
<keyword evidence="1 2" id="KW-0238">DNA-binding</keyword>
<evidence type="ECO:0000256" key="3">
    <source>
        <dbReference type="SAM" id="Phobius"/>
    </source>
</evidence>
<reference evidence="5 6" key="1">
    <citation type="submission" date="2013-08" db="EMBL/GenBank/DDBJ databases">
        <authorList>
            <person name="Durkin A.S."/>
            <person name="Haft D.R."/>
            <person name="McCorrison J."/>
            <person name="Torralba M."/>
            <person name="Gillis M."/>
            <person name="Haft D.H."/>
            <person name="Methe B."/>
            <person name="Sutton G."/>
            <person name="Nelson K.E."/>
        </authorList>
    </citation>
    <scope>NUCLEOTIDE SEQUENCE [LARGE SCALE GENOMIC DNA]</scope>
    <source>
        <strain evidence="5 6">F0067</strain>
    </source>
</reference>
<dbReference type="EMBL" id="AWEY01000008">
    <property type="protein sequence ID" value="ERK40038.1"/>
    <property type="molecule type" value="Genomic_DNA"/>
</dbReference>
<dbReference type="PROSITE" id="PS51755">
    <property type="entry name" value="OMPR_PHOB"/>
    <property type="match status" value="1"/>
</dbReference>
<dbReference type="AlphaFoldDB" id="U2QFF6"/>
<evidence type="ECO:0000256" key="2">
    <source>
        <dbReference type="PROSITE-ProRule" id="PRU01091"/>
    </source>
</evidence>
<gene>
    <name evidence="5" type="ORF">HMPREF9135_0252</name>
</gene>
<protein>
    <submittedName>
        <fullName evidence="5">Transcriptional regulatory protein, C-terminal domain protein</fullName>
    </submittedName>
</protein>
<dbReference type="InterPro" id="IPR036388">
    <property type="entry name" value="WH-like_DNA-bd_sf"/>
</dbReference>
<keyword evidence="3" id="KW-0472">Membrane</keyword>
<organism evidence="5 6">
    <name type="scientific">Segatella baroniae F0067</name>
    <dbReference type="NCBI Taxonomy" id="1115809"/>
    <lineage>
        <taxon>Bacteria</taxon>
        <taxon>Pseudomonadati</taxon>
        <taxon>Bacteroidota</taxon>
        <taxon>Bacteroidia</taxon>
        <taxon>Bacteroidales</taxon>
        <taxon>Prevotellaceae</taxon>
        <taxon>Segatella</taxon>
    </lineage>
</organism>
<evidence type="ECO:0000313" key="5">
    <source>
        <dbReference type="EMBL" id="ERK40038.1"/>
    </source>
</evidence>
<dbReference type="SUPFAM" id="SSF46894">
    <property type="entry name" value="C-terminal effector domain of the bipartite response regulators"/>
    <property type="match status" value="1"/>
</dbReference>
<comment type="caution">
    <text evidence="5">The sequence shown here is derived from an EMBL/GenBank/DDBJ whole genome shotgun (WGS) entry which is preliminary data.</text>
</comment>
<dbReference type="Pfam" id="PF00486">
    <property type="entry name" value="Trans_reg_C"/>
    <property type="match status" value="1"/>
</dbReference>
<accession>U2QFF6</accession>
<dbReference type="SMART" id="SM00862">
    <property type="entry name" value="Trans_reg_C"/>
    <property type="match status" value="1"/>
</dbReference>
<keyword evidence="6" id="KW-1185">Reference proteome</keyword>
<evidence type="ECO:0000256" key="1">
    <source>
        <dbReference type="ARBA" id="ARBA00023125"/>
    </source>
</evidence>
<feature type="DNA-binding region" description="OmpR/PhoB-type" evidence="2">
    <location>
        <begin position="159"/>
        <end position="256"/>
    </location>
</feature>
<dbReference type="InterPro" id="IPR016032">
    <property type="entry name" value="Sig_transdc_resp-reg_C-effctor"/>
</dbReference>
<feature type="transmembrane region" description="Helical" evidence="3">
    <location>
        <begin position="135"/>
        <end position="154"/>
    </location>
</feature>